<protein>
    <submittedName>
        <fullName evidence="1">Uncharacterized protein</fullName>
    </submittedName>
</protein>
<sequence length="191" mass="21368">MNFVIRHGLVLVPCTKVLRIHYCSDLKRVSSEEAIETAKLLALKERKNKARNASEVRISVSPAIFTADSGLFRPYRSPVDIDRYGRYGRYGPSRPNLGRVGADFSRVGPIQELPRGGTRHGRAVCRVPLVSPRPTASDAGVLGWMPRPCIPENWQRGQKMLENLLLLSFPTLESVICLLHSLIPLGMRQKI</sequence>
<dbReference type="AlphaFoldDB" id="A0A7N2L6K5"/>
<name>A0A7N2L6K5_QUELO</name>
<organism evidence="1 2">
    <name type="scientific">Quercus lobata</name>
    <name type="common">Valley oak</name>
    <dbReference type="NCBI Taxonomy" id="97700"/>
    <lineage>
        <taxon>Eukaryota</taxon>
        <taxon>Viridiplantae</taxon>
        <taxon>Streptophyta</taxon>
        <taxon>Embryophyta</taxon>
        <taxon>Tracheophyta</taxon>
        <taxon>Spermatophyta</taxon>
        <taxon>Magnoliopsida</taxon>
        <taxon>eudicotyledons</taxon>
        <taxon>Gunneridae</taxon>
        <taxon>Pentapetalae</taxon>
        <taxon>rosids</taxon>
        <taxon>fabids</taxon>
        <taxon>Fagales</taxon>
        <taxon>Fagaceae</taxon>
        <taxon>Quercus</taxon>
    </lineage>
</organism>
<accession>A0A7N2L6K5</accession>
<reference evidence="1 2" key="1">
    <citation type="journal article" date="2016" name="G3 (Bethesda)">
        <title>First Draft Assembly and Annotation of the Genome of a California Endemic Oak Quercus lobata Nee (Fagaceae).</title>
        <authorList>
            <person name="Sork V.L."/>
            <person name="Fitz-Gibbon S.T."/>
            <person name="Puiu D."/>
            <person name="Crepeau M."/>
            <person name="Gugger P.F."/>
            <person name="Sherman R."/>
            <person name="Stevens K."/>
            <person name="Langley C.H."/>
            <person name="Pellegrini M."/>
            <person name="Salzberg S.L."/>
        </authorList>
    </citation>
    <scope>NUCLEOTIDE SEQUENCE [LARGE SCALE GENOMIC DNA]</scope>
    <source>
        <strain evidence="1 2">cv. SW786</strain>
    </source>
</reference>
<evidence type="ECO:0000313" key="1">
    <source>
        <dbReference type="EnsemblPlants" id="QL03p022451:mrna"/>
    </source>
</evidence>
<dbReference type="Proteomes" id="UP000594261">
    <property type="component" value="Chromosome 3"/>
</dbReference>
<dbReference type="EMBL" id="LRBV02000003">
    <property type="status" value="NOT_ANNOTATED_CDS"/>
    <property type="molecule type" value="Genomic_DNA"/>
</dbReference>
<dbReference type="InParanoid" id="A0A7N2L6K5"/>
<reference evidence="1" key="2">
    <citation type="submission" date="2021-01" db="UniProtKB">
        <authorList>
            <consortium name="EnsemblPlants"/>
        </authorList>
    </citation>
    <scope>IDENTIFICATION</scope>
</reference>
<keyword evidence="2" id="KW-1185">Reference proteome</keyword>
<dbReference type="Gramene" id="QL03p022451:mrna">
    <property type="protein sequence ID" value="QL03p022451:mrna"/>
    <property type="gene ID" value="QL03p022451"/>
</dbReference>
<dbReference type="EnsemblPlants" id="QL03p022451:mrna">
    <property type="protein sequence ID" value="QL03p022451:mrna"/>
    <property type="gene ID" value="QL03p022451"/>
</dbReference>
<proteinExistence type="predicted"/>
<evidence type="ECO:0000313" key="2">
    <source>
        <dbReference type="Proteomes" id="UP000594261"/>
    </source>
</evidence>